<comment type="caution">
    <text evidence="12">The sequence shown here is derived from an EMBL/GenBank/DDBJ whole genome shotgun (WGS) entry which is preliminary data.</text>
</comment>
<keyword evidence="2 9" id="KW-0645">Protease</keyword>
<organism evidence="12 13">
    <name type="scientific">Legionella waltersii</name>
    <dbReference type="NCBI Taxonomy" id="66969"/>
    <lineage>
        <taxon>Bacteria</taxon>
        <taxon>Pseudomonadati</taxon>
        <taxon>Pseudomonadota</taxon>
        <taxon>Gammaproteobacteria</taxon>
        <taxon>Legionellales</taxon>
        <taxon>Legionellaceae</taxon>
        <taxon>Legionella</taxon>
    </lineage>
</organism>
<evidence type="ECO:0000256" key="6">
    <source>
        <dbReference type="ARBA" id="ARBA00023049"/>
    </source>
</evidence>
<proteinExistence type="inferred from homology"/>
<dbReference type="InterPro" id="IPR050728">
    <property type="entry name" value="Zinc_Metalloprotease_M4"/>
</dbReference>
<dbReference type="EMBL" id="LNZB01000060">
    <property type="protein sequence ID" value="KTD75143.1"/>
    <property type="molecule type" value="Genomic_DNA"/>
</dbReference>
<keyword evidence="6 9" id="KW-0482">Metalloprotease</keyword>
<dbReference type="AlphaFoldDB" id="A0A0W1A1A3"/>
<dbReference type="GO" id="GO:0006508">
    <property type="term" value="P:proteolysis"/>
    <property type="evidence" value="ECO:0007669"/>
    <property type="project" value="UniProtKB-KW"/>
</dbReference>
<dbReference type="OrthoDB" id="5378341at2"/>
<comment type="cofactor">
    <cofactor evidence="9">
        <name>Zn(2+)</name>
        <dbReference type="ChEBI" id="CHEBI:29105"/>
    </cofactor>
</comment>
<keyword evidence="7" id="KW-0865">Zymogen</keyword>
<dbReference type="Proteomes" id="UP000054729">
    <property type="component" value="Unassembled WGS sequence"/>
</dbReference>
<dbReference type="Gene3D" id="1.10.390.10">
    <property type="entry name" value="Neutral Protease Domain 2"/>
    <property type="match status" value="1"/>
</dbReference>
<feature type="signal peptide" evidence="9">
    <location>
        <begin position="1"/>
        <end position="21"/>
    </location>
</feature>
<evidence type="ECO:0000256" key="8">
    <source>
        <dbReference type="PIRSR" id="PIRSR623612-1"/>
    </source>
</evidence>
<gene>
    <name evidence="12" type="primary">lasB</name>
    <name evidence="12" type="ORF">Lwal_3184</name>
</gene>
<feature type="active site" description="Proton donor" evidence="8">
    <location>
        <position position="472"/>
    </location>
</feature>
<dbReference type="GO" id="GO:0046872">
    <property type="term" value="F:metal ion binding"/>
    <property type="evidence" value="ECO:0007669"/>
    <property type="project" value="UniProtKB-UniRule"/>
</dbReference>
<evidence type="ECO:0000256" key="7">
    <source>
        <dbReference type="ARBA" id="ARBA00023145"/>
    </source>
</evidence>
<evidence type="ECO:0000256" key="3">
    <source>
        <dbReference type="ARBA" id="ARBA00022723"/>
    </source>
</evidence>
<sequence length="554" mass="62171">MKTRIVSLLLASLCCSQVQSASETLIWGNAAEQLKKYNLELNGTNQSLIQLQTSNYQLKAVDIDNLRKSEHSRYAIYYKNIPVWGREITIHRGLNSKPLVTGIDVSGIENDIVNMTPRLSPKDVLDKTLGLVNDKIIYKQIDQIVYLNSSSKAQLAYHVFAYTNSETSFVAQPNYIVDANTGETLKFWDGLTHKRIGQGLGGNVFLLPYRSGVFQHGDVHKDIPSLGKFDVRIKGANSFVESPSVKVINASLIDLDQRSFPILSVVEFFKNIPTFSYPCSKETGYVNVNDGDTSPNNYSFSSINDSMYFAGITLDMYSLNYGIPNPLGDDLPLRTYTHIKNFDNAFAVPSIKVKGIYIMHQQIVIGDGNTKMTAPAQGTLAHELSHNFTRLHSNLVYQGQSGGINESFSDMASIALQDYLSQKYPWYWDGKDWSIGREATIGAEPIRYMDHPYMDGRSIENAKDYDDKLDVHQTSGVFNRAFYLLANRPNWTVKKAFEVMIDANMHYWTSETGFEAAACGVIQAAIDRKYDKMAVVDAFKEVGVNCPVNKLYRS</sequence>
<dbReference type="Gene3D" id="3.10.170.10">
    <property type="match status" value="1"/>
</dbReference>
<evidence type="ECO:0000259" key="10">
    <source>
        <dbReference type="Pfam" id="PF01447"/>
    </source>
</evidence>
<feature type="active site" evidence="8">
    <location>
        <position position="383"/>
    </location>
</feature>
<dbReference type="EC" id="3.4.24.-" evidence="9"/>
<evidence type="ECO:0000313" key="13">
    <source>
        <dbReference type="Proteomes" id="UP000054729"/>
    </source>
</evidence>
<dbReference type="Pfam" id="PF02868">
    <property type="entry name" value="Peptidase_M4_C"/>
    <property type="match status" value="1"/>
</dbReference>
<dbReference type="InterPro" id="IPR023612">
    <property type="entry name" value="Peptidase_M4"/>
</dbReference>
<dbReference type="RefSeq" id="WP_058481940.1">
    <property type="nucleotide sequence ID" value="NZ_CAAAIQ010000005.1"/>
</dbReference>
<protein>
    <recommendedName>
        <fullName evidence="9">Neutral metalloproteinase</fullName>
        <ecNumber evidence="9">3.4.24.-</ecNumber>
    </recommendedName>
</protein>
<comment type="similarity">
    <text evidence="1 9">Belongs to the peptidase M4 family.</text>
</comment>
<dbReference type="Pfam" id="PF01447">
    <property type="entry name" value="Peptidase_M4"/>
    <property type="match status" value="1"/>
</dbReference>
<evidence type="ECO:0000256" key="1">
    <source>
        <dbReference type="ARBA" id="ARBA00009388"/>
    </source>
</evidence>
<keyword evidence="4 9" id="KW-0378">Hydrolase</keyword>
<dbReference type="Gene3D" id="3.10.450.490">
    <property type="match status" value="1"/>
</dbReference>
<evidence type="ECO:0000256" key="9">
    <source>
        <dbReference type="RuleBase" id="RU366073"/>
    </source>
</evidence>
<dbReference type="InterPro" id="IPR013856">
    <property type="entry name" value="Peptidase_M4_domain"/>
</dbReference>
<evidence type="ECO:0000256" key="2">
    <source>
        <dbReference type="ARBA" id="ARBA00022670"/>
    </source>
</evidence>
<feature type="chain" id="PRO_5023106685" description="Neutral metalloproteinase" evidence="9">
    <location>
        <begin position="22"/>
        <end position="554"/>
    </location>
</feature>
<keyword evidence="3" id="KW-0479">Metal-binding</keyword>
<feature type="domain" description="Peptidase M4 C-terminal" evidence="11">
    <location>
        <begin position="393"/>
        <end position="544"/>
    </location>
</feature>
<dbReference type="InterPro" id="IPR001570">
    <property type="entry name" value="Peptidase_M4_C_domain"/>
</dbReference>
<dbReference type="PATRIC" id="fig|66969.6.peg.3472"/>
<dbReference type="SUPFAM" id="SSF55486">
    <property type="entry name" value="Metalloproteases ('zincins'), catalytic domain"/>
    <property type="match status" value="1"/>
</dbReference>
<reference evidence="12 13" key="1">
    <citation type="submission" date="2015-11" db="EMBL/GenBank/DDBJ databases">
        <title>Genomic analysis of 38 Legionella species identifies large and diverse effector repertoires.</title>
        <authorList>
            <person name="Burstein D."/>
            <person name="Amaro F."/>
            <person name="Zusman T."/>
            <person name="Lifshitz Z."/>
            <person name="Cohen O."/>
            <person name="Gilbert J.A."/>
            <person name="Pupko T."/>
            <person name="Shuman H.A."/>
            <person name="Segal G."/>
        </authorList>
    </citation>
    <scope>NUCLEOTIDE SEQUENCE [LARGE SCALE GENOMIC DNA]</scope>
    <source>
        <strain evidence="12 13">ATCC 51914</strain>
    </source>
</reference>
<accession>A0A0W1A1A3</accession>
<name>A0A0W1A1A3_9GAMM</name>
<keyword evidence="13" id="KW-1185">Reference proteome</keyword>
<evidence type="ECO:0000256" key="4">
    <source>
        <dbReference type="ARBA" id="ARBA00022801"/>
    </source>
</evidence>
<keyword evidence="5 9" id="KW-0862">Zinc</keyword>
<keyword evidence="9" id="KW-0964">Secreted</keyword>
<dbReference type="Gene3D" id="3.10.450.40">
    <property type="match status" value="1"/>
</dbReference>
<dbReference type="STRING" id="66969.Lwal_3184"/>
<evidence type="ECO:0000259" key="11">
    <source>
        <dbReference type="Pfam" id="PF02868"/>
    </source>
</evidence>
<comment type="subcellular location">
    <subcellularLocation>
        <location evidence="9">Secreted</location>
    </subcellularLocation>
</comment>
<dbReference type="CDD" id="cd09597">
    <property type="entry name" value="M4_TLP"/>
    <property type="match status" value="1"/>
</dbReference>
<comment type="function">
    <text evidence="9">Extracellular zinc metalloprotease.</text>
</comment>
<dbReference type="PRINTS" id="PR00730">
    <property type="entry name" value="THERMOLYSIN"/>
</dbReference>
<dbReference type="GO" id="GO:0004222">
    <property type="term" value="F:metalloendopeptidase activity"/>
    <property type="evidence" value="ECO:0007669"/>
    <property type="project" value="UniProtKB-UniRule"/>
</dbReference>
<dbReference type="InterPro" id="IPR027268">
    <property type="entry name" value="Peptidase_M4/M1_CTD_sf"/>
</dbReference>
<dbReference type="GO" id="GO:0005576">
    <property type="term" value="C:extracellular region"/>
    <property type="evidence" value="ECO:0007669"/>
    <property type="project" value="UniProtKB-SubCell"/>
</dbReference>
<keyword evidence="9" id="KW-0732">Signal</keyword>
<evidence type="ECO:0000313" key="12">
    <source>
        <dbReference type="EMBL" id="KTD75143.1"/>
    </source>
</evidence>
<dbReference type="PANTHER" id="PTHR33794:SF1">
    <property type="entry name" value="BACILLOLYSIN"/>
    <property type="match status" value="1"/>
</dbReference>
<evidence type="ECO:0000256" key="5">
    <source>
        <dbReference type="ARBA" id="ARBA00022833"/>
    </source>
</evidence>
<dbReference type="PANTHER" id="PTHR33794">
    <property type="entry name" value="BACILLOLYSIN"/>
    <property type="match status" value="1"/>
</dbReference>
<feature type="domain" description="Peptidase M4" evidence="10">
    <location>
        <begin position="297"/>
        <end position="389"/>
    </location>
</feature>